<organism evidence="5 6">
    <name type="scientific">Cinara cedri</name>
    <dbReference type="NCBI Taxonomy" id="506608"/>
    <lineage>
        <taxon>Eukaryota</taxon>
        <taxon>Metazoa</taxon>
        <taxon>Ecdysozoa</taxon>
        <taxon>Arthropoda</taxon>
        <taxon>Hexapoda</taxon>
        <taxon>Insecta</taxon>
        <taxon>Pterygota</taxon>
        <taxon>Neoptera</taxon>
        <taxon>Paraneoptera</taxon>
        <taxon>Hemiptera</taxon>
        <taxon>Sternorrhyncha</taxon>
        <taxon>Aphidomorpha</taxon>
        <taxon>Aphidoidea</taxon>
        <taxon>Aphididae</taxon>
        <taxon>Lachninae</taxon>
        <taxon>Cinara</taxon>
    </lineage>
</organism>
<evidence type="ECO:0000256" key="1">
    <source>
        <dbReference type="ARBA" id="ARBA00010838"/>
    </source>
</evidence>
<evidence type="ECO:0000313" key="6">
    <source>
        <dbReference type="Proteomes" id="UP000325440"/>
    </source>
</evidence>
<keyword evidence="2 5" id="KW-0378">Hydrolase</keyword>
<dbReference type="SUPFAM" id="SSF51445">
    <property type="entry name" value="(Trans)glycosidases"/>
    <property type="match status" value="1"/>
</dbReference>
<dbReference type="Gene3D" id="3.20.20.80">
    <property type="entry name" value="Glycosidases"/>
    <property type="match status" value="1"/>
</dbReference>
<evidence type="ECO:0000313" key="5">
    <source>
        <dbReference type="EMBL" id="VVC36737.1"/>
    </source>
</evidence>
<keyword evidence="3" id="KW-0326">Glycosidase</keyword>
<sequence>VTIHHFDLPRHLQMIGGWSNRALIIYYRIYADFAFKTFGDRVKLWTTINEPTVTTEGYRSLNAAPAFGNDMSGVADYLATHNIIIAHATVYRHYQRNYKDTQKGKISVNVAGDWYFPLNETKQEDKNAVAVALAFQVGVILHPLTYGDYPEKLKERVHQNSDRLNISNIRLPEFTPEEKQLITNSYDFISLNHYMSFEVTDLPENEREGKSVSDLDANIQKNIIKSDDELKNRSWIKSVPEGMSSILKWIHETYNHPEIMITENGYPEPGDIDFSLRKLDYHYGHLNHTLIAINQYNVNVIGYCSWSLMDSLEWLNGYSLRYGIYHVDFNDDNRPRTQKKSTLWFREVYTNRTLVPPFLSNSSGEKC</sequence>
<accession>A0A5E4MWN6</accession>
<dbReference type="InterPro" id="IPR001360">
    <property type="entry name" value="Glyco_hydro_1"/>
</dbReference>
<dbReference type="AlphaFoldDB" id="A0A5E4MWN6"/>
<proteinExistence type="inferred from homology"/>
<name>A0A5E4MWN6_9HEMI</name>
<dbReference type="Pfam" id="PF00232">
    <property type="entry name" value="Glyco_hydro_1"/>
    <property type="match status" value="1"/>
</dbReference>
<protein>
    <submittedName>
        <fullName evidence="5">Glycoside hydrolase family 1,Glycoside hydrolase superfamily</fullName>
    </submittedName>
</protein>
<reference evidence="5 6" key="1">
    <citation type="submission" date="2019-08" db="EMBL/GenBank/DDBJ databases">
        <authorList>
            <person name="Alioto T."/>
            <person name="Alioto T."/>
            <person name="Gomez Garrido J."/>
        </authorList>
    </citation>
    <scope>NUCLEOTIDE SEQUENCE [LARGE SCALE GENOMIC DNA]</scope>
</reference>
<comment type="similarity">
    <text evidence="1 4">Belongs to the glycosyl hydrolase 1 family.</text>
</comment>
<evidence type="ECO:0000256" key="2">
    <source>
        <dbReference type="ARBA" id="ARBA00022801"/>
    </source>
</evidence>
<evidence type="ECO:0000256" key="3">
    <source>
        <dbReference type="ARBA" id="ARBA00023295"/>
    </source>
</evidence>
<dbReference type="GO" id="GO:0005975">
    <property type="term" value="P:carbohydrate metabolic process"/>
    <property type="evidence" value="ECO:0007669"/>
    <property type="project" value="InterPro"/>
</dbReference>
<dbReference type="PANTHER" id="PTHR10353">
    <property type="entry name" value="GLYCOSYL HYDROLASE"/>
    <property type="match status" value="1"/>
</dbReference>
<dbReference type="OrthoDB" id="65569at2759"/>
<feature type="non-terminal residue" evidence="5">
    <location>
        <position position="1"/>
    </location>
</feature>
<dbReference type="PANTHER" id="PTHR10353:SF36">
    <property type="entry name" value="LP05116P"/>
    <property type="match status" value="1"/>
</dbReference>
<dbReference type="InterPro" id="IPR017853">
    <property type="entry name" value="GH"/>
</dbReference>
<dbReference type="EMBL" id="CABPRJ010001435">
    <property type="protein sequence ID" value="VVC36737.1"/>
    <property type="molecule type" value="Genomic_DNA"/>
</dbReference>
<evidence type="ECO:0000256" key="4">
    <source>
        <dbReference type="RuleBase" id="RU003690"/>
    </source>
</evidence>
<dbReference type="Proteomes" id="UP000325440">
    <property type="component" value="Unassembled WGS sequence"/>
</dbReference>
<dbReference type="PRINTS" id="PR00131">
    <property type="entry name" value="GLHYDRLASE1"/>
</dbReference>
<dbReference type="GO" id="GO:0008422">
    <property type="term" value="F:beta-glucosidase activity"/>
    <property type="evidence" value="ECO:0007669"/>
    <property type="project" value="TreeGrafter"/>
</dbReference>
<gene>
    <name evidence="5" type="ORF">CINCED_3A019359</name>
</gene>
<keyword evidence="6" id="KW-1185">Reference proteome</keyword>